<comment type="caution">
    <text evidence="2">The sequence shown here is derived from an EMBL/GenBank/DDBJ whole genome shotgun (WGS) entry which is preliminary data.</text>
</comment>
<gene>
    <name evidence="2" type="ORF">AK812_SmicGene37246</name>
</gene>
<name>A0A1Q9CGS4_SYMMI</name>
<feature type="compositionally biased region" description="Basic and acidic residues" evidence="1">
    <location>
        <begin position="1103"/>
        <end position="1123"/>
    </location>
</feature>
<reference evidence="2 3" key="1">
    <citation type="submission" date="2016-02" db="EMBL/GenBank/DDBJ databases">
        <title>Genome analysis of coral dinoflagellate symbionts highlights evolutionary adaptations to a symbiotic lifestyle.</title>
        <authorList>
            <person name="Aranda M."/>
            <person name="Li Y."/>
            <person name="Liew Y.J."/>
            <person name="Baumgarten S."/>
            <person name="Simakov O."/>
            <person name="Wilson M."/>
            <person name="Piel J."/>
            <person name="Ashoor H."/>
            <person name="Bougouffa S."/>
            <person name="Bajic V.B."/>
            <person name="Ryu T."/>
            <person name="Ravasi T."/>
            <person name="Bayer T."/>
            <person name="Micklem G."/>
            <person name="Kim H."/>
            <person name="Bhak J."/>
            <person name="Lajeunesse T.C."/>
            <person name="Voolstra C.R."/>
        </authorList>
    </citation>
    <scope>NUCLEOTIDE SEQUENCE [LARGE SCALE GENOMIC DNA]</scope>
    <source>
        <strain evidence="2 3">CCMP2467</strain>
    </source>
</reference>
<evidence type="ECO:0000313" key="3">
    <source>
        <dbReference type="Proteomes" id="UP000186817"/>
    </source>
</evidence>
<protein>
    <submittedName>
        <fullName evidence="2">Uncharacterized protein</fullName>
    </submittedName>
</protein>
<accession>A0A1Q9CGS4</accession>
<dbReference type="Proteomes" id="UP000186817">
    <property type="component" value="Unassembled WGS sequence"/>
</dbReference>
<feature type="region of interest" description="Disordered" evidence="1">
    <location>
        <begin position="1102"/>
        <end position="1160"/>
    </location>
</feature>
<feature type="compositionally biased region" description="Basic and acidic residues" evidence="1">
    <location>
        <begin position="462"/>
        <end position="478"/>
    </location>
</feature>
<evidence type="ECO:0000256" key="1">
    <source>
        <dbReference type="SAM" id="MobiDB-lite"/>
    </source>
</evidence>
<feature type="region of interest" description="Disordered" evidence="1">
    <location>
        <begin position="508"/>
        <end position="534"/>
    </location>
</feature>
<proteinExistence type="predicted"/>
<keyword evidence="3" id="KW-1185">Reference proteome</keyword>
<dbReference type="EMBL" id="LSRX01001222">
    <property type="protein sequence ID" value="OLP82131.1"/>
    <property type="molecule type" value="Genomic_DNA"/>
</dbReference>
<feature type="region of interest" description="Disordered" evidence="1">
    <location>
        <begin position="453"/>
        <end position="483"/>
    </location>
</feature>
<evidence type="ECO:0000313" key="2">
    <source>
        <dbReference type="EMBL" id="OLP82131.1"/>
    </source>
</evidence>
<dbReference type="OrthoDB" id="487985at2759"/>
<feature type="compositionally biased region" description="Basic residues" evidence="1">
    <location>
        <begin position="1134"/>
        <end position="1146"/>
    </location>
</feature>
<organism evidence="2 3">
    <name type="scientific">Symbiodinium microadriaticum</name>
    <name type="common">Dinoflagellate</name>
    <name type="synonym">Zooxanthella microadriatica</name>
    <dbReference type="NCBI Taxonomy" id="2951"/>
    <lineage>
        <taxon>Eukaryota</taxon>
        <taxon>Sar</taxon>
        <taxon>Alveolata</taxon>
        <taxon>Dinophyceae</taxon>
        <taxon>Suessiales</taxon>
        <taxon>Symbiodiniaceae</taxon>
        <taxon>Symbiodinium</taxon>
    </lineage>
</organism>
<feature type="region of interest" description="Disordered" evidence="1">
    <location>
        <begin position="409"/>
        <end position="438"/>
    </location>
</feature>
<feature type="region of interest" description="Disordered" evidence="1">
    <location>
        <begin position="271"/>
        <end position="300"/>
    </location>
</feature>
<sequence>MLQRDAGQLHLAVAAGAAGESLLVANGLVRLPTDSKAAKPLCELIDFTPQVALRFKVGRGTFPSRSAAMEYSSASESEFDSIVDSGLVKGDGPGIETSSYRPLERFQKTQPGIKEHGFHQPVTSDIVGDAFLLDHVVGCQQLKQDAAANMSKIGPALVLRELSEVSFGLAHCLVLDEPGRGSYDRGGSREVGYLGLAAGKSLGPSTDVLHCFRRKITAQSPLKGDHVPSKYLGGGGGLACIDNDDADDAAMEEKAAAAAIAAAAATAGAGGGAKHGLGDNDDDNDGAGVDDPNGGPGGAKGNWNLFTARVASPSLQFHLPEGRAGFGFIGAFVQEMDAEFLPATLGGVQDAMIFNVMHHREQANATSIRQLQDVNDAMGRQYTVGSVETKRSYEETSDDSIFASSEEEGAGLLPTPAGPPPPTPAIDTMEQAGSRSISDTCFPVPARLYWTMGKNDGSNELLQRRSGEPDGLDNRDHQEEDDSLETVLLEDEEHDDADNAAVTEEVAGTNPAPVESQGHTDAGEAVPRHRSTSMAEERLLAATATDREIAEVPDIPQPMTPPCHVLDDQCSQQVAEPAQAHDLTDVSTTQIAGNPGWLFNADVMAFAKAYDIRSAFVGDTEILIPRPKQASAQAHASMTATSEDNIRTSVPTVKTLSKIPGDFNTPMQQHERAGVIVLTLLPDIQAILQQVGRNIEKCSSVQEINDCLVEASAAHAPAGARAQTNAPWQLATLDTSVKDMWSHYRQWKAAARGTTATIWKVWFHYARFRRAHRAFRSAGRLAKQSWYQGRLDELNKHARRHDVRALYQGVRALAPKTRKVHVQLRDVEGHVITPAEQAALLKRHYEAVYTGLQPQPDRTTKMPPLQVTEKQLERALSLMPTHKAVPLHLAPLAAWKICARVVVPRLTNIVNDLEITPDLWHKAWLALIPKLAKPTLPKHLRPIGLSEVSNRMVTKVLQDRLRPYVEKYLEDIPQHTANMSYTSAPLTVGQFVKPEQGSHGPNNMLALDDAGVPSELKDHLLEWYRNIHYDFTIQDHTESVAASRGYYTDWPSPQMFGGSPSRLAASWAYLRKCQPPPMEPMELSLQEKNFFGGVCPSLVPPVAKREREEDTPEMKKARLEEAARPWVTQNQPKGKGKGKSKGKGKGKGGSPESSVGGSWGQDVDLQDLQVTVQRLSQLTLRHEYALGNLRQDTSMCLFVKPGAEGLIPILFSASEKWNRTQEENPQLIDSSLRIVLMKAFLIELCNRLANTAKSEETMQAAKAMGWLTDHGEWKTLKWDPVLEKLQEVPDAPTKPTERLILEANELRKTINAENLYRFQSIYGLRKDHQTSWVKLAIEVSLRNQGEQVWDILQGWIGSAALHTMGCRLRKERGGLSYQAQMLRW</sequence>